<dbReference type="SUPFAM" id="SSF74853">
    <property type="entry name" value="Lamin A/C globular tail domain"/>
    <property type="match status" value="1"/>
</dbReference>
<accession>A0A975T3B4</accession>
<proteinExistence type="predicted"/>
<dbReference type="RefSeq" id="WP_199317715.1">
    <property type="nucleotide sequence ID" value="NZ_CP021056.1"/>
</dbReference>
<sequence>MSPVLKKNLLAANHNPVNNYKKFLSSLALSMCCLSYWTQIAHAEGSRSLYPSAATGSRANIEWRNSKYGNLIFRRTLLKVFAKQGEYILTGSSAVDVGSGDILIFNPGRVTGSVGEETIPSTADFRCSPVTTTNAGKITSRALELAGPRSVDGTGNTSGYIPCAYQAPSTGIYDVVFYGPDGNNVDTQGTIAADIALSNSINFDTTQRTSVAAWDVTVRSSDISSTTDITGRLFSYYLALFTGANGRPLNFPVYPVTTDGFRYRITLRGTDPNGFALYGNQVGFFDSDGVTPLYHNVLGTDAQLTTPQGGVKLSRPQYPTFFNLLDDQALAYIDRYNPNGTLDGTGIPVLPGIPTITNVGFTGTAAANNSNFGTGGTFNFDSNVEGYYTIIISRDGVNFDPTKAENRIIRGNITTPGSQTVPWDGKDNNGSFFPVGTGYKFVVRTQAGEYHFPLLDAENNFSGGPTIEMLNATNPLGNRTAFYDDRGYKTIGGTTIGTIGSVLCGINPPNPAFSDPLNGFDSSLNNRKFGQSGDNGNANTSCNGSFGDVKGLDIWTYYTPVLAPTDFNIVDAVSANAGKVIINEVLYKEVVGSPAASNPEFIELYNASSVAVNLTGFILSDGHLTASDNDGANGFTYTFPNGTTLQPGKYAVIWLGNNTPNNQATNAAFQDWLGNNPKLNNTGDDIWLYDNQNKVIDYIAYGTGGEINQTPASVLNLWNDVNQSNLANASVNQSISLTPNGQDSNSSSCWEPTTSTVPLTNCSNDLQTRDTDTVTGRITSVGENNNGSNPPNLVLVKRITRINNSDITQIVDGRSDVPTTDNNYVIPARADEDNDPKWPANYLRGLINAGTVKPGDILEYTIYFLSNGLGNATKVKFCDLVPNNVTFLPTAFNGLTPKDGGLPTAEQGIALAIGSITPSFYLTNAADNDRGRLYIPNDPATPALCGSNTNGAVVVDITRDPDTPSLPAATGSGTPSSSYGFIRFRGTVK</sequence>
<keyword evidence="3" id="KW-1185">Reference proteome</keyword>
<protein>
    <recommendedName>
        <fullName evidence="1">LTD domain-containing protein</fullName>
    </recommendedName>
</protein>
<dbReference type="InterPro" id="IPR001322">
    <property type="entry name" value="Lamin_tail_dom"/>
</dbReference>
<dbReference type="KEGG" id="rsin:B6N60_00130"/>
<evidence type="ECO:0000313" key="3">
    <source>
        <dbReference type="Proteomes" id="UP000683511"/>
    </source>
</evidence>
<feature type="domain" description="LTD" evidence="1">
    <location>
        <begin position="563"/>
        <end position="703"/>
    </location>
</feature>
<name>A0A975T3B4_9NOST</name>
<evidence type="ECO:0000259" key="1">
    <source>
        <dbReference type="PROSITE" id="PS51841"/>
    </source>
</evidence>
<dbReference type="PROSITE" id="PS51841">
    <property type="entry name" value="LTD"/>
    <property type="match status" value="1"/>
</dbReference>
<reference evidence="2" key="1">
    <citation type="submission" date="2017-04" db="EMBL/GenBank/DDBJ databases">
        <title>Genome deletions in a multicellular cyanobacterial endosymbiont for morphological adaptation in marine diatoms.</title>
        <authorList>
            <person name="Wang Y."/>
            <person name="Gao H."/>
            <person name="Li R."/>
            <person name="Xu X."/>
        </authorList>
    </citation>
    <scope>NUCLEOTIDE SEQUENCE</scope>
    <source>
        <strain evidence="2">FACHB 800</strain>
    </source>
</reference>
<dbReference type="EMBL" id="CP021056">
    <property type="protein sequence ID" value="QXE21456.1"/>
    <property type="molecule type" value="Genomic_DNA"/>
</dbReference>
<dbReference type="Pfam" id="PF00932">
    <property type="entry name" value="LTD"/>
    <property type="match status" value="1"/>
</dbReference>
<dbReference type="Gene3D" id="2.60.40.1260">
    <property type="entry name" value="Lamin Tail domain"/>
    <property type="match status" value="1"/>
</dbReference>
<dbReference type="InterPro" id="IPR047589">
    <property type="entry name" value="DUF11_rpt"/>
</dbReference>
<dbReference type="AlphaFoldDB" id="A0A975T3B4"/>
<evidence type="ECO:0000313" key="2">
    <source>
        <dbReference type="EMBL" id="QXE21456.1"/>
    </source>
</evidence>
<organism evidence="2 3">
    <name type="scientific">Richelia sinica FACHB-800</name>
    <dbReference type="NCBI Taxonomy" id="1357546"/>
    <lineage>
        <taxon>Bacteria</taxon>
        <taxon>Bacillati</taxon>
        <taxon>Cyanobacteriota</taxon>
        <taxon>Cyanophyceae</taxon>
        <taxon>Nostocales</taxon>
        <taxon>Nostocaceae</taxon>
        <taxon>Richelia</taxon>
    </lineage>
</organism>
<dbReference type="InterPro" id="IPR036415">
    <property type="entry name" value="Lamin_tail_dom_sf"/>
</dbReference>
<dbReference type="NCBIfam" id="TIGR01451">
    <property type="entry name" value="B_ant_repeat"/>
    <property type="match status" value="1"/>
</dbReference>
<gene>
    <name evidence="2" type="ORF">B6N60_00130</name>
</gene>
<dbReference type="Proteomes" id="UP000683511">
    <property type="component" value="Chromosome"/>
</dbReference>